<dbReference type="SUPFAM" id="SSF63520">
    <property type="entry name" value="PTS-regulatory domain, PRD"/>
    <property type="match status" value="1"/>
</dbReference>
<dbReference type="GO" id="GO:0009401">
    <property type="term" value="P:phosphoenolpyruvate-dependent sugar phosphotransferase system"/>
    <property type="evidence" value="ECO:0007669"/>
    <property type="project" value="InterPro"/>
</dbReference>
<dbReference type="InterPro" id="IPR016152">
    <property type="entry name" value="PTrfase/Anion_transptr"/>
</dbReference>
<dbReference type="Gene3D" id="3.40.50.2300">
    <property type="match status" value="1"/>
</dbReference>
<sequence>MTAMALNVSNLEFKLLQILIEKDQYQSVNSIAEQLNFSRRSTYYYMKSVSEKLIKNKIDPPRNVKGQGYYLSKQSKEQLNIIFSTDNYKNVYKKQEKKFSAKERQVITIILMFGLSSYVTISKLAGIFNVTRNTIVNDFSVIKDNLLEYDFSVIGTSIGHHFTGNEFAIRNYFQDHLTEFLTGLNSLYKMDNSSALLDFKNFSELIVMIKDWMHKVEFQSSSSFSDDAIRSMENFYALVLLRILAKHTLPSHSLNKQKEGYEELQARKEFEMAGDFLAHIGIDTEEYKEEVFYLESLLLSSQLKEISPTNNSDIKKQVQKSTKQIINNFKHLAEANFKNEKQLKEELYVHMLSTYYRVKFNHQYKDSAVLSIKENYPEIYTYTSISIDPFEKLTSQPLNDNEIGLIAIYFGAHLLNQESRYLEILLVCSSGLGTSQLLKNQLATIFPGCILRGPVTKRDYDNFSVINSDVVISTIPLKEKEKQVIVVNPVMNEAEVSQLRKQFISDDLINVNGIDKQFTALMDVIADNTNIINVDALENGIKEVLSRSLNPRIPLKGGYQPLLSELLNEETIQFSESEGLNWEKAIRLAATPLKNNGNIADSYIEAMIENVKKNGPYINIGDQIALAHARPEHGVKELGMAVLKLNKPIDLIDHNHPIQLIFVLAAIDDQSHLKALSELANILNDKSKLQLLIDAKDSSDIQQLILEGEDQV</sequence>
<dbReference type="CDD" id="cd05568">
    <property type="entry name" value="PTS_IIB_bgl_like"/>
    <property type="match status" value="1"/>
</dbReference>
<dbReference type="PROSITE" id="PS51099">
    <property type="entry name" value="PTS_EIIB_TYPE_2"/>
    <property type="match status" value="1"/>
</dbReference>
<evidence type="ECO:0000259" key="6">
    <source>
        <dbReference type="PROSITE" id="PS51372"/>
    </source>
</evidence>
<dbReference type="InterPro" id="IPR013011">
    <property type="entry name" value="PTS_EIIB_2"/>
</dbReference>
<keyword evidence="8" id="KW-1185">Reference proteome</keyword>
<evidence type="ECO:0008006" key="9">
    <source>
        <dbReference type="Google" id="ProtNLM"/>
    </source>
</evidence>
<dbReference type="GO" id="GO:0006355">
    <property type="term" value="P:regulation of DNA-templated transcription"/>
    <property type="evidence" value="ECO:0007669"/>
    <property type="project" value="InterPro"/>
</dbReference>
<dbReference type="InterPro" id="IPR036095">
    <property type="entry name" value="PTS_EIIB-like_sf"/>
</dbReference>
<evidence type="ECO:0000256" key="1">
    <source>
        <dbReference type="ARBA" id="ARBA00022679"/>
    </source>
</evidence>
<keyword evidence="3" id="KW-1133">Transmembrane helix</keyword>
<dbReference type="InterPro" id="IPR050661">
    <property type="entry name" value="BglG_antiterminators"/>
</dbReference>
<feature type="domain" description="PTS EIIB type-2" evidence="5">
    <location>
        <begin position="422"/>
        <end position="511"/>
    </location>
</feature>
<dbReference type="SUPFAM" id="SSF52794">
    <property type="entry name" value="PTS system IIB component-like"/>
    <property type="match status" value="1"/>
</dbReference>
<dbReference type="AlphaFoldDB" id="A0A2H6CLY4"/>
<evidence type="ECO:0000256" key="2">
    <source>
        <dbReference type="ARBA" id="ARBA00022737"/>
    </source>
</evidence>
<organism evidence="7 8">
    <name type="scientific">Tetragenococcus halophilus subsp. halophilus</name>
    <dbReference type="NCBI Taxonomy" id="1513897"/>
    <lineage>
        <taxon>Bacteria</taxon>
        <taxon>Bacillati</taxon>
        <taxon>Bacillota</taxon>
        <taxon>Bacilli</taxon>
        <taxon>Lactobacillales</taxon>
        <taxon>Enterococcaceae</taxon>
        <taxon>Tetragenococcus</taxon>
    </lineage>
</organism>
<keyword evidence="1" id="KW-0808">Transferase</keyword>
<feature type="domain" description="PTS EIIA type-2" evidence="4">
    <location>
        <begin position="565"/>
        <end position="708"/>
    </location>
</feature>
<comment type="caution">
    <text evidence="7">The sequence shown here is derived from an EMBL/GenBank/DDBJ whole genome shotgun (WGS) entry which is preliminary data.</text>
</comment>
<dbReference type="CDD" id="cd00211">
    <property type="entry name" value="PTS_IIA_fru"/>
    <property type="match status" value="1"/>
</dbReference>
<dbReference type="Pfam" id="PF00359">
    <property type="entry name" value="PTS_EIIA_2"/>
    <property type="match status" value="1"/>
</dbReference>
<dbReference type="PANTHER" id="PTHR30185:SF9">
    <property type="entry name" value="MANNITOL-SPECIFIC PHOSPHOTRANSFERASE ENZYME IIA COMPONENT"/>
    <property type="match status" value="1"/>
</dbReference>
<evidence type="ECO:0000313" key="8">
    <source>
        <dbReference type="Proteomes" id="UP000236214"/>
    </source>
</evidence>
<dbReference type="Gene3D" id="3.40.930.10">
    <property type="entry name" value="Mannitol-specific EII, Chain A"/>
    <property type="match status" value="1"/>
</dbReference>
<dbReference type="PROSITE" id="PS51094">
    <property type="entry name" value="PTS_EIIA_TYPE_2"/>
    <property type="match status" value="1"/>
</dbReference>
<feature type="domain" description="PRD" evidence="6">
    <location>
        <begin position="313"/>
        <end position="420"/>
    </location>
</feature>
<evidence type="ECO:0000256" key="3">
    <source>
        <dbReference type="SAM" id="Phobius"/>
    </source>
</evidence>
<dbReference type="SUPFAM" id="SSF55804">
    <property type="entry name" value="Phoshotransferase/anion transport protein"/>
    <property type="match status" value="1"/>
</dbReference>
<dbReference type="PROSITE" id="PS51372">
    <property type="entry name" value="PRD_2"/>
    <property type="match status" value="1"/>
</dbReference>
<gene>
    <name evidence="7" type="ORF">TEHN7118_1798</name>
</gene>
<dbReference type="Proteomes" id="UP000236214">
    <property type="component" value="Unassembled WGS sequence"/>
</dbReference>
<evidence type="ECO:0000313" key="7">
    <source>
        <dbReference type="EMBL" id="GBD68992.1"/>
    </source>
</evidence>
<evidence type="ECO:0000259" key="5">
    <source>
        <dbReference type="PROSITE" id="PS51099"/>
    </source>
</evidence>
<keyword evidence="2" id="KW-0677">Repeat</keyword>
<proteinExistence type="predicted"/>
<dbReference type="Pfam" id="PF00874">
    <property type="entry name" value="PRD"/>
    <property type="match status" value="1"/>
</dbReference>
<protein>
    <recommendedName>
        <fullName evidence="9">PTS system EIIA component</fullName>
    </recommendedName>
</protein>
<dbReference type="InterPro" id="IPR011608">
    <property type="entry name" value="PRD"/>
</dbReference>
<reference evidence="7 8" key="1">
    <citation type="submission" date="2016-05" db="EMBL/GenBank/DDBJ databases">
        <title>Whole genome sequencing of Tetragenococcus halophilus subsp. halophilus NISL 7118.</title>
        <authorList>
            <person name="Shiwa Y."/>
            <person name="Nishimura I."/>
            <person name="Yoshikawa H."/>
            <person name="Koyama Y."/>
            <person name="Oguma T."/>
        </authorList>
    </citation>
    <scope>NUCLEOTIDE SEQUENCE [LARGE SCALE GENOMIC DNA]</scope>
    <source>
        <strain evidence="7 8">NISL 7118</strain>
    </source>
</reference>
<dbReference type="InterPro" id="IPR002178">
    <property type="entry name" value="PTS_EIIA_type-2_dom"/>
</dbReference>
<dbReference type="Gene3D" id="1.10.1790.10">
    <property type="entry name" value="PRD domain"/>
    <property type="match status" value="1"/>
</dbReference>
<keyword evidence="3" id="KW-0472">Membrane</keyword>
<dbReference type="EMBL" id="BDEC01000086">
    <property type="protein sequence ID" value="GBD68992.1"/>
    <property type="molecule type" value="Genomic_DNA"/>
</dbReference>
<feature type="transmembrane region" description="Helical" evidence="3">
    <location>
        <begin position="106"/>
        <end position="128"/>
    </location>
</feature>
<dbReference type="InterPro" id="IPR036634">
    <property type="entry name" value="PRD_sf"/>
</dbReference>
<dbReference type="GO" id="GO:0008982">
    <property type="term" value="F:protein-N(PI)-phosphohistidine-sugar phosphotransferase activity"/>
    <property type="evidence" value="ECO:0007669"/>
    <property type="project" value="InterPro"/>
</dbReference>
<evidence type="ECO:0000259" key="4">
    <source>
        <dbReference type="PROSITE" id="PS51094"/>
    </source>
</evidence>
<keyword evidence="3" id="KW-0812">Transmembrane</keyword>
<dbReference type="InterPro" id="IPR036388">
    <property type="entry name" value="WH-like_DNA-bd_sf"/>
</dbReference>
<name>A0A2H6CLY4_TETHA</name>
<accession>A0A2H6CLY4</accession>
<dbReference type="Gene3D" id="1.10.10.10">
    <property type="entry name" value="Winged helix-like DNA-binding domain superfamily/Winged helix DNA-binding domain"/>
    <property type="match status" value="2"/>
</dbReference>
<dbReference type="PANTHER" id="PTHR30185">
    <property type="entry name" value="CRYPTIC BETA-GLUCOSIDE BGL OPERON ANTITERMINATOR"/>
    <property type="match status" value="1"/>
</dbReference>